<gene>
    <name evidence="1" type="ORF">DPMN_056531</name>
</gene>
<reference evidence="1" key="2">
    <citation type="submission" date="2020-11" db="EMBL/GenBank/DDBJ databases">
        <authorList>
            <person name="McCartney M.A."/>
            <person name="Auch B."/>
            <person name="Kono T."/>
            <person name="Mallez S."/>
            <person name="Becker A."/>
            <person name="Gohl D.M."/>
            <person name="Silverstein K.A.T."/>
            <person name="Koren S."/>
            <person name="Bechman K.B."/>
            <person name="Herman A."/>
            <person name="Abrahante J.E."/>
            <person name="Garbe J."/>
        </authorList>
    </citation>
    <scope>NUCLEOTIDE SEQUENCE</scope>
    <source>
        <strain evidence="1">Duluth1</strain>
        <tissue evidence="1">Whole animal</tissue>
    </source>
</reference>
<sequence>MRNIVMYVSMVIEFQPLVLRSLQCLQEVKFTTMVISLHDSSILDVSMEVVIDCTVNIDAYCHKTEAWGDYEEEKLSTKDLLRTISHINALGPSAVHHTFDDDE</sequence>
<comment type="caution">
    <text evidence="1">The sequence shown here is derived from an EMBL/GenBank/DDBJ whole genome shotgun (WGS) entry which is preliminary data.</text>
</comment>
<proteinExistence type="predicted"/>
<evidence type="ECO:0000313" key="1">
    <source>
        <dbReference type="EMBL" id="KAH3730541.1"/>
    </source>
</evidence>
<reference evidence="1" key="1">
    <citation type="journal article" date="2019" name="bioRxiv">
        <title>The Genome of the Zebra Mussel, Dreissena polymorpha: A Resource for Invasive Species Research.</title>
        <authorList>
            <person name="McCartney M.A."/>
            <person name="Auch B."/>
            <person name="Kono T."/>
            <person name="Mallez S."/>
            <person name="Zhang Y."/>
            <person name="Obille A."/>
            <person name="Becker A."/>
            <person name="Abrahante J.E."/>
            <person name="Garbe J."/>
            <person name="Badalamenti J.P."/>
            <person name="Herman A."/>
            <person name="Mangelson H."/>
            <person name="Liachko I."/>
            <person name="Sullivan S."/>
            <person name="Sone E.D."/>
            <person name="Koren S."/>
            <person name="Silverstein K.A.T."/>
            <person name="Beckman K.B."/>
            <person name="Gohl D.M."/>
        </authorList>
    </citation>
    <scope>NUCLEOTIDE SEQUENCE</scope>
    <source>
        <strain evidence="1">Duluth1</strain>
        <tissue evidence="1">Whole animal</tissue>
    </source>
</reference>
<dbReference type="AlphaFoldDB" id="A0A9D4HTK7"/>
<dbReference type="EMBL" id="JAIWYP010000012">
    <property type="protein sequence ID" value="KAH3730541.1"/>
    <property type="molecule type" value="Genomic_DNA"/>
</dbReference>
<protein>
    <submittedName>
        <fullName evidence="1">Uncharacterized protein</fullName>
    </submittedName>
</protein>
<accession>A0A9D4HTK7</accession>
<evidence type="ECO:0000313" key="2">
    <source>
        <dbReference type="Proteomes" id="UP000828390"/>
    </source>
</evidence>
<keyword evidence="2" id="KW-1185">Reference proteome</keyword>
<organism evidence="1 2">
    <name type="scientific">Dreissena polymorpha</name>
    <name type="common">Zebra mussel</name>
    <name type="synonym">Mytilus polymorpha</name>
    <dbReference type="NCBI Taxonomy" id="45954"/>
    <lineage>
        <taxon>Eukaryota</taxon>
        <taxon>Metazoa</taxon>
        <taxon>Spiralia</taxon>
        <taxon>Lophotrochozoa</taxon>
        <taxon>Mollusca</taxon>
        <taxon>Bivalvia</taxon>
        <taxon>Autobranchia</taxon>
        <taxon>Heteroconchia</taxon>
        <taxon>Euheterodonta</taxon>
        <taxon>Imparidentia</taxon>
        <taxon>Neoheterodontei</taxon>
        <taxon>Myida</taxon>
        <taxon>Dreissenoidea</taxon>
        <taxon>Dreissenidae</taxon>
        <taxon>Dreissena</taxon>
    </lineage>
</organism>
<name>A0A9D4HTK7_DREPO</name>
<dbReference type="Proteomes" id="UP000828390">
    <property type="component" value="Unassembled WGS sequence"/>
</dbReference>